<protein>
    <submittedName>
        <fullName evidence="11">Sideroflexin-1-3-like</fullName>
    </submittedName>
</protein>
<reference evidence="11" key="1">
    <citation type="submission" date="2025-08" db="UniProtKB">
        <authorList>
            <consortium name="RefSeq"/>
        </authorList>
    </citation>
    <scope>IDENTIFICATION</scope>
    <source>
        <strain evidence="11">J_2021</strain>
        <tissue evidence="11">Erythrocytes</tissue>
    </source>
</reference>
<evidence type="ECO:0000313" key="11">
    <source>
        <dbReference type="RefSeq" id="XP_041424625.1"/>
    </source>
</evidence>
<comment type="subcellular location">
    <subcellularLocation>
        <location evidence="1">Mitochondrion membrane</location>
        <topology evidence="1">Multi-pass membrane protein</topology>
    </subcellularLocation>
</comment>
<evidence type="ECO:0000256" key="9">
    <source>
        <dbReference type="SAM" id="Phobius"/>
    </source>
</evidence>
<evidence type="ECO:0000256" key="4">
    <source>
        <dbReference type="ARBA" id="ARBA00022692"/>
    </source>
</evidence>
<keyword evidence="3" id="KW-0813">Transport</keyword>
<dbReference type="RefSeq" id="XP_041424625.1">
    <property type="nucleotide sequence ID" value="XM_041568691.1"/>
</dbReference>
<sequence>MMRQQEILNSIALTDENDNTLGHSRKAAIKGISQVVISRIAMAAPGMILLPILMERLESFPFMKRSMPRSQSRSGTATMRLPRVSSYPYKVSICDRTSDIAHHYFSAARASCNHGNGPSVLTGTSVCFKCCRSLC</sequence>
<evidence type="ECO:0000256" key="8">
    <source>
        <dbReference type="ARBA" id="ARBA00023136"/>
    </source>
</evidence>
<proteinExistence type="inferred from homology"/>
<accession>A0A8J1L7R2</accession>
<keyword evidence="8 9" id="KW-0472">Membrane</keyword>
<evidence type="ECO:0000256" key="7">
    <source>
        <dbReference type="ARBA" id="ARBA00023128"/>
    </source>
</evidence>
<dbReference type="Pfam" id="PF03820">
    <property type="entry name" value="SFXNs"/>
    <property type="match status" value="1"/>
</dbReference>
<dbReference type="PANTHER" id="PTHR11153:SF14">
    <property type="entry name" value="SIDEROFLEXIN-2"/>
    <property type="match status" value="1"/>
</dbReference>
<dbReference type="Proteomes" id="UP000186698">
    <property type="component" value="Chromosome 7L"/>
</dbReference>
<comment type="similarity">
    <text evidence="2">Belongs to the sideroflexin family.</text>
</comment>
<dbReference type="GO" id="GO:0140300">
    <property type="term" value="P:serine import into mitochondrion"/>
    <property type="evidence" value="ECO:0007669"/>
    <property type="project" value="TreeGrafter"/>
</dbReference>
<dbReference type="GO" id="GO:0015075">
    <property type="term" value="F:monoatomic ion transmembrane transporter activity"/>
    <property type="evidence" value="ECO:0007669"/>
    <property type="project" value="InterPro"/>
</dbReference>
<dbReference type="InterPro" id="IPR004686">
    <property type="entry name" value="Mtc"/>
</dbReference>
<dbReference type="OrthoDB" id="6608471at2759"/>
<gene>
    <name evidence="11" type="primary">LOC121395349</name>
</gene>
<evidence type="ECO:0000256" key="5">
    <source>
        <dbReference type="ARBA" id="ARBA00022970"/>
    </source>
</evidence>
<evidence type="ECO:0000256" key="2">
    <source>
        <dbReference type="ARBA" id="ARBA00005974"/>
    </source>
</evidence>
<dbReference type="GeneID" id="121395349"/>
<dbReference type="AlphaFoldDB" id="A0A8J1L7R2"/>
<keyword evidence="7" id="KW-0496">Mitochondrion</keyword>
<dbReference type="PANTHER" id="PTHR11153">
    <property type="entry name" value="SIDEROFLEXIN"/>
    <property type="match status" value="1"/>
</dbReference>
<keyword evidence="4 9" id="KW-0812">Transmembrane</keyword>
<evidence type="ECO:0000313" key="10">
    <source>
        <dbReference type="Proteomes" id="UP000186698"/>
    </source>
</evidence>
<evidence type="ECO:0000256" key="1">
    <source>
        <dbReference type="ARBA" id="ARBA00004225"/>
    </source>
</evidence>
<evidence type="ECO:0000256" key="6">
    <source>
        <dbReference type="ARBA" id="ARBA00022989"/>
    </source>
</evidence>
<name>A0A8J1L7R2_XENLA</name>
<feature type="transmembrane region" description="Helical" evidence="9">
    <location>
        <begin position="35"/>
        <end position="54"/>
    </location>
</feature>
<keyword evidence="6 9" id="KW-1133">Transmembrane helix</keyword>
<organism evidence="10 11">
    <name type="scientific">Xenopus laevis</name>
    <name type="common">African clawed frog</name>
    <dbReference type="NCBI Taxonomy" id="8355"/>
    <lineage>
        <taxon>Eukaryota</taxon>
        <taxon>Metazoa</taxon>
        <taxon>Chordata</taxon>
        <taxon>Craniata</taxon>
        <taxon>Vertebrata</taxon>
        <taxon>Euteleostomi</taxon>
        <taxon>Amphibia</taxon>
        <taxon>Batrachia</taxon>
        <taxon>Anura</taxon>
        <taxon>Pipoidea</taxon>
        <taxon>Pipidae</taxon>
        <taxon>Xenopodinae</taxon>
        <taxon>Xenopus</taxon>
        <taxon>Xenopus</taxon>
    </lineage>
</organism>
<keyword evidence="5" id="KW-0029">Amino-acid transport</keyword>
<keyword evidence="10" id="KW-1185">Reference proteome</keyword>
<dbReference type="KEGG" id="xla:121395349"/>
<evidence type="ECO:0000256" key="3">
    <source>
        <dbReference type="ARBA" id="ARBA00022448"/>
    </source>
</evidence>
<dbReference type="GO" id="GO:0005743">
    <property type="term" value="C:mitochondrial inner membrane"/>
    <property type="evidence" value="ECO:0007669"/>
    <property type="project" value="TreeGrafter"/>
</dbReference>